<name>A0A4R1BSZ1_9ACTN</name>
<organism evidence="2 3">
    <name type="scientific">Rubrobacter taiwanensis</name>
    <dbReference type="NCBI Taxonomy" id="185139"/>
    <lineage>
        <taxon>Bacteria</taxon>
        <taxon>Bacillati</taxon>
        <taxon>Actinomycetota</taxon>
        <taxon>Rubrobacteria</taxon>
        <taxon>Rubrobacterales</taxon>
        <taxon>Rubrobacteraceae</taxon>
        <taxon>Rubrobacter</taxon>
    </lineage>
</organism>
<dbReference type="AlphaFoldDB" id="A0A4R1BSZ1"/>
<dbReference type="EMBL" id="SKBU01000003">
    <property type="protein sequence ID" value="TCJ20507.1"/>
    <property type="molecule type" value="Genomic_DNA"/>
</dbReference>
<evidence type="ECO:0000313" key="3">
    <source>
        <dbReference type="Proteomes" id="UP000295244"/>
    </source>
</evidence>
<comment type="caution">
    <text evidence="2">The sequence shown here is derived from an EMBL/GenBank/DDBJ whole genome shotgun (WGS) entry which is preliminary data.</text>
</comment>
<gene>
    <name evidence="2" type="ORF">E0L93_01405</name>
</gene>
<keyword evidence="3" id="KW-1185">Reference proteome</keyword>
<dbReference type="Proteomes" id="UP000295244">
    <property type="component" value="Unassembled WGS sequence"/>
</dbReference>
<accession>A0A4R1BSZ1</accession>
<sequence length="96" mass="10984">MAMPDFQAVMLPLLTLVSDGKEYRFRDVVETLAQHFELSEEERLELLPSGKAPEFANRVGWATTHLSKARLIERPRRGYLRITERGLSLPGKDRSS</sequence>
<evidence type="ECO:0000259" key="1">
    <source>
        <dbReference type="Pfam" id="PF14338"/>
    </source>
</evidence>
<reference evidence="2 3" key="1">
    <citation type="submission" date="2019-03" db="EMBL/GenBank/DDBJ databases">
        <title>Whole genome sequence of a novel Rubrobacter taiwanensis strain, isolated from Yellowstone National Park.</title>
        <authorList>
            <person name="Freed S."/>
            <person name="Ramaley R.F."/>
            <person name="Kyndt J.A."/>
        </authorList>
    </citation>
    <scope>NUCLEOTIDE SEQUENCE [LARGE SCALE GENOMIC DNA]</scope>
    <source>
        <strain evidence="2 3">Yellowstone</strain>
    </source>
</reference>
<dbReference type="InterPro" id="IPR025745">
    <property type="entry name" value="Mrr-like_N_dom"/>
</dbReference>
<dbReference type="Pfam" id="PF14338">
    <property type="entry name" value="Mrr_N"/>
    <property type="match status" value="1"/>
</dbReference>
<protein>
    <recommendedName>
        <fullName evidence="1">Restriction system protein Mrr-like N-terminal domain-containing protein</fullName>
    </recommendedName>
</protein>
<proteinExistence type="predicted"/>
<dbReference type="OrthoDB" id="9803736at2"/>
<evidence type="ECO:0000313" key="2">
    <source>
        <dbReference type="EMBL" id="TCJ20507.1"/>
    </source>
</evidence>
<feature type="domain" description="Restriction system protein Mrr-like N-terminal" evidence="1">
    <location>
        <begin position="6"/>
        <end position="88"/>
    </location>
</feature>